<dbReference type="InterPro" id="IPR001667">
    <property type="entry name" value="DDH_dom"/>
</dbReference>
<keyword evidence="5" id="KW-0812">Transmembrane</keyword>
<evidence type="ECO:0000256" key="5">
    <source>
        <dbReference type="SAM" id="Phobius"/>
    </source>
</evidence>
<dbReference type="InterPro" id="IPR004097">
    <property type="entry name" value="DHHA2"/>
</dbReference>
<dbReference type="Gene3D" id="3.90.1640.10">
    <property type="entry name" value="inorganic pyrophosphatase (n-terminal core)"/>
    <property type="match status" value="1"/>
</dbReference>
<dbReference type="SMART" id="SM01131">
    <property type="entry name" value="DHHA2"/>
    <property type="match status" value="1"/>
</dbReference>
<evidence type="ECO:0000256" key="1">
    <source>
        <dbReference type="ARBA" id="ARBA00001936"/>
    </source>
</evidence>
<feature type="domain" description="DHHA2" evidence="6">
    <location>
        <begin position="346"/>
        <end position="515"/>
    </location>
</feature>
<name>A0A7S2UL35_9STRA</name>
<reference evidence="7" key="1">
    <citation type="submission" date="2021-01" db="EMBL/GenBank/DDBJ databases">
        <authorList>
            <person name="Corre E."/>
            <person name="Pelletier E."/>
            <person name="Niang G."/>
            <person name="Scheremetjew M."/>
            <person name="Finn R."/>
            <person name="Kale V."/>
            <person name="Holt S."/>
            <person name="Cochrane G."/>
            <person name="Meng A."/>
            <person name="Brown T."/>
            <person name="Cohen L."/>
        </authorList>
    </citation>
    <scope>NUCLEOTIDE SEQUENCE</scope>
    <source>
        <strain evidence="7">CCMP2084</strain>
    </source>
</reference>
<dbReference type="PANTHER" id="PTHR12112:SF39">
    <property type="entry name" value="EG:152A3.5 PROTEIN (FBGN0003116_PN PROTEIN)"/>
    <property type="match status" value="1"/>
</dbReference>
<evidence type="ECO:0000256" key="3">
    <source>
        <dbReference type="ARBA" id="ARBA00022801"/>
    </source>
</evidence>
<keyword evidence="3" id="KW-0378">Hydrolase</keyword>
<organism evidence="7">
    <name type="scientific">Attheya septentrionalis</name>
    <dbReference type="NCBI Taxonomy" id="420275"/>
    <lineage>
        <taxon>Eukaryota</taxon>
        <taxon>Sar</taxon>
        <taxon>Stramenopiles</taxon>
        <taxon>Ochrophyta</taxon>
        <taxon>Bacillariophyta</taxon>
        <taxon>Coscinodiscophyceae</taxon>
        <taxon>Chaetocerotophycidae</taxon>
        <taxon>Chaetocerotales</taxon>
        <taxon>Attheyaceae</taxon>
        <taxon>Attheya</taxon>
    </lineage>
</organism>
<evidence type="ECO:0000256" key="4">
    <source>
        <dbReference type="ARBA" id="ARBA00023211"/>
    </source>
</evidence>
<comment type="cofactor">
    <cofactor evidence="1">
        <name>Mn(2+)</name>
        <dbReference type="ChEBI" id="CHEBI:29035"/>
    </cofactor>
</comment>
<sequence>MIGARIGNNKYLRTIGLLTIMLMAVVRLIFCHSFVLSQSIRAGLVSFRSSTRVVCDGRTTTRIMSSNHQHHGDLAANFGSQLQQVATSFSRLATTKPHGLHFYMGNEAGDADSIISSLALAYTKNLEYSSSSSDDDAHNNIPLVSIPRSDMALRRETVLLLQMAGVSTEQLLYLDDASVQSVFKVDTSTSSSMDMDLTLVDHNKIRSGLSHLSDRVVEIVDHHADEEAHRHIVPHRRRIAFEHGHATAGSACTLVTEILLEHIVCSTNDKIDAGVSLGLLGVILIDTMNMSVEAGKGTDRDANAISNLVAHTDWTQLRPCFALDGKAADRIFPKGLGTAPDCTELHDYLRDCKFDPEFWKELSVKDCLRIDYKRFESSSDADKPDNVFGLSSILLSLDDFMSKSHLTNSVTEFMQSANVALLGVMSMKIGVDGTPNREMLLFGSENESDSDPVDSMVQYLTGDEKALFLNMKDVPIGTDVLANDDSPNLITMRRLYQGNTKGSRKQVAPVMLEYYKN</sequence>
<dbReference type="SUPFAM" id="SSF64182">
    <property type="entry name" value="DHH phosphoesterases"/>
    <property type="match status" value="1"/>
</dbReference>
<dbReference type="InterPro" id="IPR038222">
    <property type="entry name" value="DHHA2_dom_sf"/>
</dbReference>
<dbReference type="EMBL" id="HBHQ01022235">
    <property type="protein sequence ID" value="CAD9823202.1"/>
    <property type="molecule type" value="Transcribed_RNA"/>
</dbReference>
<dbReference type="InterPro" id="IPR038763">
    <property type="entry name" value="DHH_sf"/>
</dbReference>
<evidence type="ECO:0000313" key="7">
    <source>
        <dbReference type="EMBL" id="CAD9823202.1"/>
    </source>
</evidence>
<keyword evidence="4" id="KW-0464">Manganese</keyword>
<proteinExistence type="predicted"/>
<evidence type="ECO:0000259" key="6">
    <source>
        <dbReference type="SMART" id="SM01131"/>
    </source>
</evidence>
<dbReference type="Pfam" id="PF02833">
    <property type="entry name" value="DHHA2"/>
    <property type="match status" value="1"/>
</dbReference>
<dbReference type="PANTHER" id="PTHR12112">
    <property type="entry name" value="BNIP - RELATED"/>
    <property type="match status" value="1"/>
</dbReference>
<protein>
    <recommendedName>
        <fullName evidence="6">DHHA2 domain-containing protein</fullName>
    </recommendedName>
</protein>
<dbReference type="GO" id="GO:0046872">
    <property type="term" value="F:metal ion binding"/>
    <property type="evidence" value="ECO:0007669"/>
    <property type="project" value="UniProtKB-KW"/>
</dbReference>
<evidence type="ECO:0000256" key="2">
    <source>
        <dbReference type="ARBA" id="ARBA00022723"/>
    </source>
</evidence>
<dbReference type="GO" id="GO:0005737">
    <property type="term" value="C:cytoplasm"/>
    <property type="evidence" value="ECO:0007669"/>
    <property type="project" value="InterPro"/>
</dbReference>
<accession>A0A7S2UL35</accession>
<dbReference type="GO" id="GO:0004309">
    <property type="term" value="F:exopolyphosphatase activity"/>
    <property type="evidence" value="ECO:0007669"/>
    <property type="project" value="TreeGrafter"/>
</dbReference>
<keyword evidence="5" id="KW-1133">Transmembrane helix</keyword>
<dbReference type="Gene3D" id="3.10.310.20">
    <property type="entry name" value="DHHA2 domain"/>
    <property type="match status" value="1"/>
</dbReference>
<keyword evidence="5" id="KW-0472">Membrane</keyword>
<dbReference type="AlphaFoldDB" id="A0A7S2UL35"/>
<dbReference type="Pfam" id="PF01368">
    <property type="entry name" value="DHH"/>
    <property type="match status" value="1"/>
</dbReference>
<gene>
    <name evidence="7" type="ORF">ASEP1449_LOCUS15036</name>
</gene>
<feature type="transmembrane region" description="Helical" evidence="5">
    <location>
        <begin position="12"/>
        <end position="30"/>
    </location>
</feature>
<keyword evidence="2" id="KW-0479">Metal-binding</keyword>